<keyword evidence="3" id="KW-1185">Reference proteome</keyword>
<comment type="caution">
    <text evidence="2">The sequence shown here is derived from an EMBL/GenBank/DDBJ whole genome shotgun (WGS) entry which is preliminary data.</text>
</comment>
<sequence length="114" mass="12138">MKKTRFSALAVGITAVLAVGVALPAGAAPGGALPTWLSAGSKTQYPSAGGTWNYGFWNAYVRSYYTVNKCHGSSVSYNGSLVRSVNTASGQKSIAEKFGLNYWDATDAYYYRTC</sequence>
<reference evidence="2 3" key="1">
    <citation type="submission" date="2021-01" db="EMBL/GenBank/DDBJ databases">
        <title>Whole genome shotgun sequence of Cellulomonas phragmiteti NBRC 110785.</title>
        <authorList>
            <person name="Komaki H."/>
            <person name="Tamura T."/>
        </authorList>
    </citation>
    <scope>NUCLEOTIDE SEQUENCE [LARGE SCALE GENOMIC DNA]</scope>
    <source>
        <strain evidence="2 3">NBRC 110785</strain>
    </source>
</reference>
<keyword evidence="1" id="KW-0732">Signal</keyword>
<feature type="signal peptide" evidence="1">
    <location>
        <begin position="1"/>
        <end position="27"/>
    </location>
</feature>
<dbReference type="RefSeq" id="WP_203675869.1">
    <property type="nucleotide sequence ID" value="NZ_BONP01000030.1"/>
</dbReference>
<protein>
    <recommendedName>
        <fullName evidence="4">Lactococcin 972 family bacteriocin</fullName>
    </recommendedName>
</protein>
<feature type="chain" id="PRO_5046420702" description="Lactococcin 972 family bacteriocin" evidence="1">
    <location>
        <begin position="28"/>
        <end position="114"/>
    </location>
</feature>
<proteinExistence type="predicted"/>
<gene>
    <name evidence="2" type="ORF">Cph01nite_33490</name>
</gene>
<evidence type="ECO:0008006" key="4">
    <source>
        <dbReference type="Google" id="ProtNLM"/>
    </source>
</evidence>
<accession>A0ABQ4DRI0</accession>
<name>A0ABQ4DRI0_9CELL</name>
<evidence type="ECO:0000313" key="3">
    <source>
        <dbReference type="Proteomes" id="UP000614741"/>
    </source>
</evidence>
<dbReference type="EMBL" id="BONP01000030">
    <property type="protein sequence ID" value="GIG41587.1"/>
    <property type="molecule type" value="Genomic_DNA"/>
</dbReference>
<evidence type="ECO:0000256" key="1">
    <source>
        <dbReference type="SAM" id="SignalP"/>
    </source>
</evidence>
<evidence type="ECO:0000313" key="2">
    <source>
        <dbReference type="EMBL" id="GIG41587.1"/>
    </source>
</evidence>
<dbReference type="Proteomes" id="UP000614741">
    <property type="component" value="Unassembled WGS sequence"/>
</dbReference>
<organism evidence="2 3">
    <name type="scientific">Cellulomonas phragmiteti</name>
    <dbReference type="NCBI Taxonomy" id="478780"/>
    <lineage>
        <taxon>Bacteria</taxon>
        <taxon>Bacillati</taxon>
        <taxon>Actinomycetota</taxon>
        <taxon>Actinomycetes</taxon>
        <taxon>Micrococcales</taxon>
        <taxon>Cellulomonadaceae</taxon>
        <taxon>Cellulomonas</taxon>
    </lineage>
</organism>